<dbReference type="GO" id="GO:0045944">
    <property type="term" value="P:positive regulation of transcription by RNA polymerase II"/>
    <property type="evidence" value="ECO:0000318"/>
    <property type="project" value="GO_Central"/>
</dbReference>
<proteinExistence type="inferred from homology"/>
<dbReference type="Proteomes" id="UP000001514">
    <property type="component" value="Unassembled WGS sequence"/>
</dbReference>
<dbReference type="FunCoup" id="D8T3J9">
    <property type="interactions" value="2090"/>
</dbReference>
<feature type="region of interest" description="Disordered" evidence="8">
    <location>
        <begin position="332"/>
        <end position="454"/>
    </location>
</feature>
<keyword evidence="6" id="KW-0804">Transcription</keyword>
<dbReference type="eggNOG" id="KOG1175">
    <property type="taxonomic scope" value="Eukaryota"/>
</dbReference>
<evidence type="ECO:0000256" key="8">
    <source>
        <dbReference type="SAM" id="MobiDB-lite"/>
    </source>
</evidence>
<comment type="similarity">
    <text evidence="2">Belongs to the Mediator complex subunit 13 family.</text>
</comment>
<keyword evidence="12" id="KW-1185">Reference proteome</keyword>
<keyword evidence="9" id="KW-0732">Signal</keyword>
<comment type="subcellular location">
    <subcellularLocation>
        <location evidence="1">Nucleus</location>
    </subcellularLocation>
</comment>
<evidence type="ECO:0000256" key="6">
    <source>
        <dbReference type="ARBA" id="ARBA00023163"/>
    </source>
</evidence>
<accession>D8T3J9</accession>
<evidence type="ECO:0000256" key="7">
    <source>
        <dbReference type="ARBA" id="ARBA00023242"/>
    </source>
</evidence>
<dbReference type="PANTHER" id="PTHR48249:SF3">
    <property type="entry name" value="MEDIATOR OF RNA POLYMERASE II TRANSCRIPTION SUBUNIT 13"/>
    <property type="match status" value="1"/>
</dbReference>
<evidence type="ECO:0000259" key="10">
    <source>
        <dbReference type="Pfam" id="PF18296"/>
    </source>
</evidence>
<feature type="compositionally biased region" description="Basic and acidic residues" evidence="8">
    <location>
        <begin position="919"/>
        <end position="939"/>
    </location>
</feature>
<dbReference type="OMA" id="ADSMACH"/>
<dbReference type="PANTHER" id="PTHR48249">
    <property type="entry name" value="MEDIATOR OF RNA POLYMERASE II TRANSCRIPTION SUBUNIT 13"/>
    <property type="match status" value="1"/>
</dbReference>
<gene>
    <name evidence="11" type="ORF">SELMODRAFT_447924</name>
</gene>
<reference evidence="11 12" key="1">
    <citation type="journal article" date="2011" name="Science">
        <title>The Selaginella genome identifies genetic changes associated with the evolution of vascular plants.</title>
        <authorList>
            <person name="Banks J.A."/>
            <person name="Nishiyama T."/>
            <person name="Hasebe M."/>
            <person name="Bowman J.L."/>
            <person name="Gribskov M."/>
            <person name="dePamphilis C."/>
            <person name="Albert V.A."/>
            <person name="Aono N."/>
            <person name="Aoyama T."/>
            <person name="Ambrose B.A."/>
            <person name="Ashton N.W."/>
            <person name="Axtell M.J."/>
            <person name="Barker E."/>
            <person name="Barker M.S."/>
            <person name="Bennetzen J.L."/>
            <person name="Bonawitz N.D."/>
            <person name="Chapple C."/>
            <person name="Cheng C."/>
            <person name="Correa L.G."/>
            <person name="Dacre M."/>
            <person name="DeBarry J."/>
            <person name="Dreyer I."/>
            <person name="Elias M."/>
            <person name="Engstrom E.M."/>
            <person name="Estelle M."/>
            <person name="Feng L."/>
            <person name="Finet C."/>
            <person name="Floyd S.K."/>
            <person name="Frommer W.B."/>
            <person name="Fujita T."/>
            <person name="Gramzow L."/>
            <person name="Gutensohn M."/>
            <person name="Harholt J."/>
            <person name="Hattori M."/>
            <person name="Heyl A."/>
            <person name="Hirai T."/>
            <person name="Hiwatashi Y."/>
            <person name="Ishikawa M."/>
            <person name="Iwata M."/>
            <person name="Karol K.G."/>
            <person name="Koehler B."/>
            <person name="Kolukisaoglu U."/>
            <person name="Kubo M."/>
            <person name="Kurata T."/>
            <person name="Lalonde S."/>
            <person name="Li K."/>
            <person name="Li Y."/>
            <person name="Litt A."/>
            <person name="Lyons E."/>
            <person name="Manning G."/>
            <person name="Maruyama T."/>
            <person name="Michael T.P."/>
            <person name="Mikami K."/>
            <person name="Miyazaki S."/>
            <person name="Morinaga S."/>
            <person name="Murata T."/>
            <person name="Mueller-Roeber B."/>
            <person name="Nelson D.R."/>
            <person name="Obara M."/>
            <person name="Oguri Y."/>
            <person name="Olmstead R.G."/>
            <person name="Onodera N."/>
            <person name="Petersen B.L."/>
            <person name="Pils B."/>
            <person name="Prigge M."/>
            <person name="Rensing S.A."/>
            <person name="Riano-Pachon D.M."/>
            <person name="Roberts A.W."/>
            <person name="Sato Y."/>
            <person name="Scheller H.V."/>
            <person name="Schulz B."/>
            <person name="Schulz C."/>
            <person name="Shakirov E.V."/>
            <person name="Shibagaki N."/>
            <person name="Shinohara N."/>
            <person name="Shippen D.E."/>
            <person name="Soerensen I."/>
            <person name="Sotooka R."/>
            <person name="Sugimoto N."/>
            <person name="Sugita M."/>
            <person name="Sumikawa N."/>
            <person name="Tanurdzic M."/>
            <person name="Theissen G."/>
            <person name="Ulvskov P."/>
            <person name="Wakazuki S."/>
            <person name="Weng J.K."/>
            <person name="Willats W.W."/>
            <person name="Wipf D."/>
            <person name="Wolf P.G."/>
            <person name="Yang L."/>
            <person name="Zimmer A.D."/>
            <person name="Zhu Q."/>
            <person name="Mitros T."/>
            <person name="Hellsten U."/>
            <person name="Loque D."/>
            <person name="Otillar R."/>
            <person name="Salamov A."/>
            <person name="Schmutz J."/>
            <person name="Shapiro H."/>
            <person name="Lindquist E."/>
            <person name="Lucas S."/>
            <person name="Rokhsar D."/>
            <person name="Grigoriev I.V."/>
        </authorList>
    </citation>
    <scope>NUCLEOTIDE SEQUENCE [LARGE SCALE GENOMIC DNA]</scope>
</reference>
<dbReference type="InterPro" id="IPR051139">
    <property type="entry name" value="Mediator_complx_sub13"/>
</dbReference>
<organism evidence="12">
    <name type="scientific">Selaginella moellendorffii</name>
    <name type="common">Spikemoss</name>
    <dbReference type="NCBI Taxonomy" id="88036"/>
    <lineage>
        <taxon>Eukaryota</taxon>
        <taxon>Viridiplantae</taxon>
        <taxon>Streptophyta</taxon>
        <taxon>Embryophyta</taxon>
        <taxon>Tracheophyta</taxon>
        <taxon>Lycopodiopsida</taxon>
        <taxon>Selaginellales</taxon>
        <taxon>Selaginellaceae</taxon>
        <taxon>Selaginella</taxon>
    </lineage>
</organism>
<feature type="signal peptide" evidence="9">
    <location>
        <begin position="1"/>
        <end position="21"/>
    </location>
</feature>
<protein>
    <recommendedName>
        <fullName evidence="3">Mediator of RNA polymerase II transcription subunit 13</fullName>
    </recommendedName>
</protein>
<feature type="compositionally biased region" description="Low complexity" evidence="8">
    <location>
        <begin position="333"/>
        <end position="362"/>
    </location>
</feature>
<name>D8T3J9_SELML</name>
<dbReference type="GO" id="GO:0016592">
    <property type="term" value="C:mediator complex"/>
    <property type="evidence" value="ECO:0000318"/>
    <property type="project" value="GO_Central"/>
</dbReference>
<feature type="compositionally biased region" description="Acidic residues" evidence="8">
    <location>
        <begin position="363"/>
        <end position="372"/>
    </location>
</feature>
<evidence type="ECO:0000256" key="5">
    <source>
        <dbReference type="ARBA" id="ARBA00023015"/>
    </source>
</evidence>
<feature type="region of interest" description="Disordered" evidence="8">
    <location>
        <begin position="597"/>
        <end position="630"/>
    </location>
</feature>
<evidence type="ECO:0000256" key="4">
    <source>
        <dbReference type="ARBA" id="ARBA00022491"/>
    </source>
</evidence>
<feature type="region of interest" description="Disordered" evidence="8">
    <location>
        <begin position="1610"/>
        <end position="1640"/>
    </location>
</feature>
<evidence type="ECO:0000256" key="2">
    <source>
        <dbReference type="ARBA" id="ARBA00009354"/>
    </source>
</evidence>
<dbReference type="InterPro" id="IPR041285">
    <property type="entry name" value="MID_MedPIWI"/>
</dbReference>
<dbReference type="HOGENOM" id="CLU_000747_0_0_1"/>
<feature type="region of interest" description="Disordered" evidence="8">
    <location>
        <begin position="725"/>
        <end position="764"/>
    </location>
</feature>
<feature type="domain" description="MID" evidence="10">
    <location>
        <begin position="998"/>
        <end position="1209"/>
    </location>
</feature>
<evidence type="ECO:0000256" key="1">
    <source>
        <dbReference type="ARBA" id="ARBA00004123"/>
    </source>
</evidence>
<feature type="compositionally biased region" description="Basic and acidic residues" evidence="8">
    <location>
        <begin position="597"/>
        <end position="606"/>
    </location>
</feature>
<sequence>MMFTNVFRIVSAAVAVGAVVADECRFYRAGCKKSRGFSSLRTIPRGQKLKLWLFLPGRHIDSRSSLDLRVLKSGVWTCPGTSTEVTAALCQALRNRFERALGAFAYVRFGDMFVKCKRYTADDSDFRRTLPSCEATFFASEEGVFVHLRISRRRMRPLAASDVRAVLTQHLTSSTPPIENPAVVVAPYGLTGWLTGCCPGDLVRQISQSKSGPLKDSSIKSSVTPRNGGFASRSWYVEVRMRFQLAKGKSQPKTDQNQWIEKVFIFPPEAVVVPTVPPISARTYLKRCWLRKQAGTHWLEDAFSVRKFLPLTNLAGHRLQAMGKANTIWKLNSNGSKSSTSSGSGGSSIKSSDSRGSSGSESDVNDDGDYREDADSAATLAGPNGTMISSSGRTPDGDNKRLPGSKRGREHGNDMHNSSKSARRTSPEISSSAANNAESTKGAPSQAGTPWDWTDQVNMQSDADFFAEFGDFGDFFEGDGLGFGEPPGTMESQSYMFPFDGDGSNTPGTQFIETSDPMRLPILDFPMLEVLGQAEDLEKEQDTGTVVDEKCEPESSPPVLVPAGLSLVAKSEAALIFASEYAPIDITGLDKLDRKPAYKPDARKETSASQSASYVYGATPPPTPKLDSYERKAHSRWRTEFEERKNVAVNNFGNLKYGETSPTDNTLVAKTGNSHRIQGPLAATLATELECAMFQLQLHSVKGFAYCAHPNEHAKLTESSHKECTSEITDSSDACDSLRRKPDRKKVPERIAGDTDDLSHDGPRPVEVGVWRPVGLPKPQQRPPDGGRGVVSNIASPEVGTPSEISDAAMQDIVDLIPLLVQQAACCNDISLNGEHGDGALAWLTLQQKLSQQDLSWTSDVCDPSITEISPATVASILQSDMRQAVGVAFSDINAAGPLSLAEWCRGKTPTDNHSGPSDSKDLDLDNHAPDFRRSGREAEDAAQRRLCVDDAESQALSYAMLPVPTLLVGYQEDWLRTAPRSLRYWEKAPFEPYGYPKSVTYYVICAGLDPLLCSALEFFQQLSSVYEACKLGAHIPATVTAQTVSKRLLPGFVPVDFPSKLKGSSSSINLANDYITAMDNGWDVSEFRKSLRKACKSLNLGNSVSLEADHENSPSTVLYVVSPSSEPSMVLQTLMETCQSIGPNLNIKKASGKNSMEDGKQPVVGFSIGRLALQVVTPETVIRLSSSPAAGLDILKELSFAVYNKLRRIPYKAAEDTQQYGFASKSRMGLQSNTAMTWKDCRNVSLLDTGNLRWDKSWSSSRLLETSASGPPAPFRLLYEPLFILADGCLLDHSMGQLTKARTEEVSTQSFGIPDTGSVADGVSRTSSQPLSFHCCYSWTSNWLWLIAVWIDSQGKMLDVNGQQLLATMSRTAGNRGHTVTVTRMGVLYETEYQEWQRVFMNIAGDESRAWPVVIRPDSGGDGSSLSQQRNVSAVVGFPSSPGSSSSFVSRGLNPKPEINFHAGKLAGVTLATVSGDESLQVLSLAESAAASTWSVASSSGLASGFGMAKTIASLNGAYLFIPAHGLRSLSSSDSVASNKVNAPAFGQWIQSRGSVSPVASGYVISGPTTALRAEVAQVSMEEEWPSTLQIGLVAHFGSSKARQETQGMRLGGNGLCDNAGSSSNTGGSSAGTGKQGSSSGIKQQIRYVLEQLGAEFYGLSWLTISPMYLHRRRPLPYHCDVAQRLEKLLGYMEAAAELSPTATTATAAATAS</sequence>
<evidence type="ECO:0000313" key="12">
    <source>
        <dbReference type="Proteomes" id="UP000001514"/>
    </source>
</evidence>
<feature type="chain" id="PRO_5003123264" description="Mediator of RNA polymerase II transcription subunit 13" evidence="9">
    <location>
        <begin position="22"/>
        <end position="1714"/>
    </location>
</feature>
<dbReference type="EMBL" id="GL377670">
    <property type="protein sequence ID" value="EFJ08709.1"/>
    <property type="molecule type" value="Genomic_DNA"/>
</dbReference>
<dbReference type="KEGG" id="smo:SELMODRAFT_447924"/>
<feature type="compositionally biased region" description="Low complexity" evidence="8">
    <location>
        <begin position="1620"/>
        <end position="1629"/>
    </location>
</feature>
<dbReference type="InParanoid" id="D8T3J9"/>
<keyword evidence="7" id="KW-0539">Nucleus</keyword>
<keyword evidence="4" id="KW-0678">Repressor</keyword>
<keyword evidence="5" id="KW-0805">Transcription regulation</keyword>
<evidence type="ECO:0000313" key="11">
    <source>
        <dbReference type="EMBL" id="EFJ08709.1"/>
    </source>
</evidence>
<dbReference type="Gramene" id="EFJ08709">
    <property type="protein sequence ID" value="EFJ08709"/>
    <property type="gene ID" value="SELMODRAFT_447924"/>
</dbReference>
<feature type="compositionally biased region" description="Polar residues" evidence="8">
    <location>
        <begin position="438"/>
        <end position="448"/>
    </location>
</feature>
<dbReference type="Pfam" id="PF18296">
    <property type="entry name" value="MID_MedPIWI"/>
    <property type="match status" value="1"/>
</dbReference>
<dbReference type="STRING" id="88036.D8T3J9"/>
<dbReference type="GO" id="GO:0003713">
    <property type="term" value="F:transcription coactivator activity"/>
    <property type="evidence" value="ECO:0000318"/>
    <property type="project" value="GO_Central"/>
</dbReference>
<feature type="compositionally biased region" description="Basic and acidic residues" evidence="8">
    <location>
        <begin position="736"/>
        <end position="764"/>
    </location>
</feature>
<feature type="region of interest" description="Disordered" evidence="8">
    <location>
        <begin position="908"/>
        <end position="939"/>
    </location>
</feature>
<evidence type="ECO:0000256" key="9">
    <source>
        <dbReference type="SAM" id="SignalP"/>
    </source>
</evidence>
<evidence type="ECO:0000256" key="3">
    <source>
        <dbReference type="ARBA" id="ARBA00019618"/>
    </source>
</evidence>